<sequence length="89" mass="10179">MALQKDFETDSGFTGNYWRIDRIEISRFDKQMVATLNLYKSSADRTAGKEQMRGVSKTVVMPIVVNDILNYSYTQAKLLDPYFSDAVDV</sequence>
<name>A0A0F9BSJ3_9ZZZZ</name>
<organism evidence="1">
    <name type="scientific">marine sediment metagenome</name>
    <dbReference type="NCBI Taxonomy" id="412755"/>
    <lineage>
        <taxon>unclassified sequences</taxon>
        <taxon>metagenomes</taxon>
        <taxon>ecological metagenomes</taxon>
    </lineage>
</organism>
<comment type="caution">
    <text evidence="1">The sequence shown here is derived from an EMBL/GenBank/DDBJ whole genome shotgun (WGS) entry which is preliminary data.</text>
</comment>
<dbReference type="EMBL" id="LAZR01047795">
    <property type="protein sequence ID" value="KKK93389.1"/>
    <property type="molecule type" value="Genomic_DNA"/>
</dbReference>
<accession>A0A0F9BSJ3</accession>
<proteinExistence type="predicted"/>
<dbReference type="AlphaFoldDB" id="A0A0F9BSJ3"/>
<reference evidence="1" key="1">
    <citation type="journal article" date="2015" name="Nature">
        <title>Complex archaea that bridge the gap between prokaryotes and eukaryotes.</title>
        <authorList>
            <person name="Spang A."/>
            <person name="Saw J.H."/>
            <person name="Jorgensen S.L."/>
            <person name="Zaremba-Niedzwiedzka K."/>
            <person name="Martijn J."/>
            <person name="Lind A.E."/>
            <person name="van Eijk R."/>
            <person name="Schleper C."/>
            <person name="Guy L."/>
            <person name="Ettema T.J."/>
        </authorList>
    </citation>
    <scope>NUCLEOTIDE SEQUENCE</scope>
</reference>
<evidence type="ECO:0000313" key="1">
    <source>
        <dbReference type="EMBL" id="KKK93389.1"/>
    </source>
</evidence>
<gene>
    <name evidence="1" type="ORF">LCGC14_2693370</name>
</gene>
<protein>
    <submittedName>
        <fullName evidence="1">Uncharacterized protein</fullName>
    </submittedName>
</protein>